<proteinExistence type="predicted"/>
<feature type="domain" description="Hydantoinase/oxoprolinase N-terminal" evidence="2">
    <location>
        <begin position="4"/>
        <end position="184"/>
    </location>
</feature>
<dbReference type="GO" id="GO:0017168">
    <property type="term" value="F:5-oxoprolinase (ATP-hydrolyzing) activity"/>
    <property type="evidence" value="ECO:0007669"/>
    <property type="project" value="TreeGrafter"/>
</dbReference>
<dbReference type="Proteomes" id="UP000469185">
    <property type="component" value="Unassembled WGS sequence"/>
</dbReference>
<protein>
    <submittedName>
        <fullName evidence="4">Hydantoinase/oxoprolinase family protein</fullName>
    </submittedName>
</protein>
<keyword evidence="5" id="KW-1185">Reference proteome</keyword>
<dbReference type="Pfam" id="PF05378">
    <property type="entry name" value="Hydant_A_N"/>
    <property type="match status" value="1"/>
</dbReference>
<accession>A0A6N9YQZ6</accession>
<evidence type="ECO:0000259" key="2">
    <source>
        <dbReference type="Pfam" id="PF05378"/>
    </source>
</evidence>
<dbReference type="SUPFAM" id="SSF53067">
    <property type="entry name" value="Actin-like ATPase domain"/>
    <property type="match status" value="1"/>
</dbReference>
<dbReference type="AlphaFoldDB" id="A0A6N9YQZ6"/>
<dbReference type="InterPro" id="IPR043129">
    <property type="entry name" value="ATPase_NBD"/>
</dbReference>
<dbReference type="InterPro" id="IPR008040">
    <property type="entry name" value="Hydant_A_N"/>
</dbReference>
<dbReference type="GO" id="GO:0006749">
    <property type="term" value="P:glutathione metabolic process"/>
    <property type="evidence" value="ECO:0007669"/>
    <property type="project" value="TreeGrafter"/>
</dbReference>
<evidence type="ECO:0000259" key="3">
    <source>
        <dbReference type="Pfam" id="PF19278"/>
    </source>
</evidence>
<dbReference type="Pfam" id="PF19278">
    <property type="entry name" value="Hydant_A_C"/>
    <property type="match status" value="1"/>
</dbReference>
<gene>
    <name evidence="4" type="ORF">G1H11_19275</name>
</gene>
<evidence type="ECO:0000259" key="1">
    <source>
        <dbReference type="Pfam" id="PF01968"/>
    </source>
</evidence>
<comment type="caution">
    <text evidence="4">The sequence shown here is derived from an EMBL/GenBank/DDBJ whole genome shotgun (WGS) entry which is preliminary data.</text>
</comment>
<dbReference type="EMBL" id="JAAGOB010000011">
    <property type="protein sequence ID" value="NED97443.1"/>
    <property type="molecule type" value="Genomic_DNA"/>
</dbReference>
<evidence type="ECO:0000313" key="4">
    <source>
        <dbReference type="EMBL" id="NED97443.1"/>
    </source>
</evidence>
<reference evidence="4 5" key="1">
    <citation type="submission" date="2020-02" db="EMBL/GenBank/DDBJ databases">
        <authorList>
            <person name="Li X.-J."/>
            <person name="Feng X.-M."/>
        </authorList>
    </citation>
    <scope>NUCLEOTIDE SEQUENCE [LARGE SCALE GENOMIC DNA]</scope>
    <source>
        <strain evidence="4 5">CGMCC 4.7225</strain>
    </source>
</reference>
<dbReference type="InterPro" id="IPR002821">
    <property type="entry name" value="Hydantoinase_A"/>
</dbReference>
<dbReference type="InterPro" id="IPR049517">
    <property type="entry name" value="ACX-like_C"/>
</dbReference>
<sequence length="694" mass="73935">MGYRIAVDTGGTFTDVVVADPHGHLFFSKGLTTPDRMFDGALEALKVAAEEIGVEVPRIIQDADVFVYGTTRATNAIIEKTTATTALFCTEGFPDVLTLREGGKLQPFNFRLPYPQPYVPRHLTFEIRERVDSQGNTLIALQEDSVAHAIAAARAAGAEAIAVSLLWSIANPEHEQRVRHLIEESWPGVPVTLSHQINPTIREYRRTSSTAIDASLKPLMQAHLTAIEADLAAAGFQGDLVVVTSAGGALTVSEVVSRPLHTVSSGPSMAPVAARAYADHDARTQNILVCDAGGTSFDVSLVQDGQIKRTRETWLGPKYQGHITGLSSVEVTSIGSGGGSIAWIDDGGLLNVGPASAGSVPGPACYGRGGTEPTVTDAAVVVGYFNPDHFLDGRLALDADAAREAIRSRVAEPLGIDETAAAEAILALANEAMIGAIREITVNQGVDPRECTLVAGGGAGGLNAVYLGRELGCPRVLIPASAGALSACGAQFSDIINDVTVSRFATTASFDHDSVNAVLEEIDERMDEFVRNLNTRADVAIDREYSVEARYPHQVWELDVPLDRGRVETEAEVAEIAARFHDVHERTFAVKEVGQAVECQYWRGRLTARLAKPRIHDREGAGPSPVTHRPAVFDGAVVPETPCYQGRTLPAGLSVPGPAIIEEPLTTIVIPPGTRARVMPSGSYLVDTDWSDDA</sequence>
<dbReference type="GO" id="GO:0005829">
    <property type="term" value="C:cytosol"/>
    <property type="evidence" value="ECO:0007669"/>
    <property type="project" value="TreeGrafter"/>
</dbReference>
<dbReference type="InterPro" id="IPR045079">
    <property type="entry name" value="Oxoprolinase-like"/>
</dbReference>
<dbReference type="PANTHER" id="PTHR11365">
    <property type="entry name" value="5-OXOPROLINASE RELATED"/>
    <property type="match status" value="1"/>
</dbReference>
<feature type="domain" description="Acetophenone carboxylase-like C-terminal" evidence="3">
    <location>
        <begin position="515"/>
        <end position="677"/>
    </location>
</feature>
<dbReference type="Pfam" id="PF01968">
    <property type="entry name" value="Hydantoinase_A"/>
    <property type="match status" value="1"/>
</dbReference>
<dbReference type="RefSeq" id="WP_163820222.1">
    <property type="nucleotide sequence ID" value="NZ_JAAGOB010000011.1"/>
</dbReference>
<feature type="domain" description="Hydantoinase A/oxoprolinase" evidence="1">
    <location>
        <begin position="206"/>
        <end position="498"/>
    </location>
</feature>
<dbReference type="PANTHER" id="PTHR11365:SF23">
    <property type="entry name" value="HYPOTHETICAL 5-OXOPROLINASE (EUROFUNG)-RELATED"/>
    <property type="match status" value="1"/>
</dbReference>
<organism evidence="4 5">
    <name type="scientific">Phytoactinopolyspora alkaliphila</name>
    <dbReference type="NCBI Taxonomy" id="1783498"/>
    <lineage>
        <taxon>Bacteria</taxon>
        <taxon>Bacillati</taxon>
        <taxon>Actinomycetota</taxon>
        <taxon>Actinomycetes</taxon>
        <taxon>Jiangellales</taxon>
        <taxon>Jiangellaceae</taxon>
        <taxon>Phytoactinopolyspora</taxon>
    </lineage>
</organism>
<name>A0A6N9YQZ6_9ACTN</name>
<evidence type="ECO:0000313" key="5">
    <source>
        <dbReference type="Proteomes" id="UP000469185"/>
    </source>
</evidence>